<organism evidence="1 2">
    <name type="scientific">Streblomastix strix</name>
    <dbReference type="NCBI Taxonomy" id="222440"/>
    <lineage>
        <taxon>Eukaryota</taxon>
        <taxon>Metamonada</taxon>
        <taxon>Preaxostyla</taxon>
        <taxon>Oxymonadida</taxon>
        <taxon>Streblomastigidae</taxon>
        <taxon>Streblomastix</taxon>
    </lineage>
</organism>
<dbReference type="EMBL" id="SNRW01000236">
    <property type="protein sequence ID" value="KAA6402432.1"/>
    <property type="molecule type" value="Genomic_DNA"/>
</dbReference>
<proteinExistence type="predicted"/>
<evidence type="ECO:0000313" key="1">
    <source>
        <dbReference type="EMBL" id="KAA6402432.1"/>
    </source>
</evidence>
<sequence length="24" mass="2774">AAFLMDQELIKEGGYQQNFQITQT</sequence>
<dbReference type="Proteomes" id="UP000324800">
    <property type="component" value="Unassembled WGS sequence"/>
</dbReference>
<comment type="caution">
    <text evidence="1">The sequence shown here is derived from an EMBL/GenBank/DDBJ whole genome shotgun (WGS) entry which is preliminary data.</text>
</comment>
<evidence type="ECO:0000313" key="2">
    <source>
        <dbReference type="Proteomes" id="UP000324800"/>
    </source>
</evidence>
<reference evidence="1 2" key="1">
    <citation type="submission" date="2019-03" db="EMBL/GenBank/DDBJ databases">
        <title>Single cell metagenomics reveals metabolic interactions within the superorganism composed of flagellate Streblomastix strix and complex community of Bacteroidetes bacteria on its surface.</title>
        <authorList>
            <person name="Treitli S.C."/>
            <person name="Kolisko M."/>
            <person name="Husnik F."/>
            <person name="Keeling P."/>
            <person name="Hampl V."/>
        </authorList>
    </citation>
    <scope>NUCLEOTIDE SEQUENCE [LARGE SCALE GENOMIC DNA]</scope>
    <source>
        <strain evidence="1">ST1C</strain>
    </source>
</reference>
<dbReference type="AlphaFoldDB" id="A0A5J4X6D4"/>
<gene>
    <name evidence="1" type="ORF">EZS28_002038</name>
</gene>
<name>A0A5J4X6D4_9EUKA</name>
<accession>A0A5J4X6D4</accession>
<protein>
    <submittedName>
        <fullName evidence="1">Uncharacterized protein</fullName>
    </submittedName>
</protein>
<feature type="non-terminal residue" evidence="1">
    <location>
        <position position="1"/>
    </location>
</feature>